<gene>
    <name evidence="1" type="ORF">GPJ59_16765</name>
</gene>
<evidence type="ECO:0008006" key="3">
    <source>
        <dbReference type="Google" id="ProtNLM"/>
    </source>
</evidence>
<dbReference type="EMBL" id="WTFF01000108">
    <property type="protein sequence ID" value="MBW5483492.1"/>
    <property type="molecule type" value="Genomic_DNA"/>
</dbReference>
<sequence length="105" mass="11932">MYLAGYVVECKLKHLLHLRGIRFSRRGAEGHNLRGLWDSAGFPAARGHAALFLEHWGTELRYETQLPKGTDPHDLLKGGRELAQWVTRRIRQAESNRSGKGRGSR</sequence>
<reference evidence="1 2" key="1">
    <citation type="submission" date="2019-12" db="EMBL/GenBank/DDBJ databases">
        <title>Genome sequence of Streptomyces bambusae.</title>
        <authorList>
            <person name="Bansal K."/>
            <person name="Choksket S."/>
            <person name="Korpole S."/>
            <person name="Patil P.B."/>
        </authorList>
    </citation>
    <scope>NUCLEOTIDE SEQUENCE [LARGE SCALE GENOMIC DNA]</scope>
    <source>
        <strain evidence="1 2">SK60</strain>
    </source>
</reference>
<comment type="caution">
    <text evidence="1">The sequence shown here is derived from an EMBL/GenBank/DDBJ whole genome shotgun (WGS) entry which is preliminary data.</text>
</comment>
<protein>
    <recommendedName>
        <fullName evidence="3">HEPN domain-containing protein</fullName>
    </recommendedName>
</protein>
<evidence type="ECO:0000313" key="1">
    <source>
        <dbReference type="EMBL" id="MBW5483492.1"/>
    </source>
</evidence>
<organism evidence="1 2">
    <name type="scientific">Streptomyces bambusae</name>
    <dbReference type="NCBI Taxonomy" id="1550616"/>
    <lineage>
        <taxon>Bacteria</taxon>
        <taxon>Bacillati</taxon>
        <taxon>Actinomycetota</taxon>
        <taxon>Actinomycetes</taxon>
        <taxon>Kitasatosporales</taxon>
        <taxon>Streptomycetaceae</taxon>
        <taxon>Streptomyces</taxon>
    </lineage>
</organism>
<keyword evidence="2" id="KW-1185">Reference proteome</keyword>
<name>A0ABS6Z6X6_9ACTN</name>
<dbReference type="RefSeq" id="WP_219667948.1">
    <property type="nucleotide sequence ID" value="NZ_WTFF01000108.1"/>
</dbReference>
<proteinExistence type="predicted"/>
<evidence type="ECO:0000313" key="2">
    <source>
        <dbReference type="Proteomes" id="UP000812013"/>
    </source>
</evidence>
<accession>A0ABS6Z6X6</accession>
<dbReference type="Proteomes" id="UP000812013">
    <property type="component" value="Unassembled WGS sequence"/>
</dbReference>